<dbReference type="RefSeq" id="WP_165913702.1">
    <property type="nucleotide sequence ID" value="NZ_CP058648.1"/>
</dbReference>
<sequence>MYPKKINTLKDLVKVYGQRKSDIEISRMLDIPLDQIKLSSKYATTKDK</sequence>
<organism evidence="1 2">
    <name type="scientific">Serpentinicella alkaliphila</name>
    <dbReference type="NCBI Taxonomy" id="1734049"/>
    <lineage>
        <taxon>Bacteria</taxon>
        <taxon>Bacillati</taxon>
        <taxon>Bacillota</taxon>
        <taxon>Clostridia</taxon>
        <taxon>Peptostreptococcales</taxon>
        <taxon>Natronincolaceae</taxon>
        <taxon>Serpentinicella</taxon>
    </lineage>
</organism>
<dbReference type="EMBL" id="SLYC01000023">
    <property type="protein sequence ID" value="TCQ01760.1"/>
    <property type="molecule type" value="Genomic_DNA"/>
</dbReference>
<protein>
    <submittedName>
        <fullName evidence="1">Uncharacterized protein</fullName>
    </submittedName>
</protein>
<evidence type="ECO:0000313" key="1">
    <source>
        <dbReference type="EMBL" id="TCQ01760.1"/>
    </source>
</evidence>
<proteinExistence type="predicted"/>
<dbReference type="AlphaFoldDB" id="A0A4R2TE45"/>
<dbReference type="Proteomes" id="UP000295504">
    <property type="component" value="Unassembled WGS sequence"/>
</dbReference>
<accession>A0A4R2TE45</accession>
<comment type="caution">
    <text evidence="1">The sequence shown here is derived from an EMBL/GenBank/DDBJ whole genome shotgun (WGS) entry which is preliminary data.</text>
</comment>
<gene>
    <name evidence="1" type="ORF">EDD79_102335</name>
</gene>
<name>A0A4R2TE45_9FIRM</name>
<reference evidence="1 2" key="1">
    <citation type="submission" date="2019-03" db="EMBL/GenBank/DDBJ databases">
        <title>Genomic Encyclopedia of Type Strains, Phase IV (KMG-IV): sequencing the most valuable type-strain genomes for metagenomic binning, comparative biology and taxonomic classification.</title>
        <authorList>
            <person name="Goeker M."/>
        </authorList>
    </citation>
    <scope>NUCLEOTIDE SEQUENCE [LARGE SCALE GENOMIC DNA]</scope>
    <source>
        <strain evidence="1 2">DSM 100013</strain>
    </source>
</reference>
<evidence type="ECO:0000313" key="2">
    <source>
        <dbReference type="Proteomes" id="UP000295504"/>
    </source>
</evidence>
<keyword evidence="2" id="KW-1185">Reference proteome</keyword>